<keyword evidence="1" id="KW-0732">Signal</keyword>
<sequence length="501" mass="55328">MKLLFTVTFLLLNFHLFNAHICLIWPQQRGGGWDPSGAMPGDDLCFEPTAPCGKKAIPSAPTDILYAGTTVYINFQQNLNHYNPGWPGYLDVSYAVGSSLPNDDPFVVLDRIPDYWSHAQSSQTNFSVPVLIPAVQCDWCTLRVRYHPNKPTEPIFHNCGDVKFVLPKALDRKLYGLVAPSKTSNNAVLSEILSTGGVVPTPISVSLLKRDMRIFPKDKPATEVIFQDLNVYLGNGLVAVDSKSQVVYFVGDLIQNFGIESPKTLYKYDIQQATFGVVTDLKTSGLQWNALINAGNNLVGIQQKQVGPYLFEYTVSNVSYSGEVVDIASTAQNDTFVNFFWADFDPLSGNTYILAGDENSLYQLNVVLYVVDKTGKSSVVWVDNTKYTLSNIFVDRTTGIIYSVSPGLFGMNNWSIVTIDPKTGGVSFVSKIAGGERFKSEYKGGVYNGLQNGKLTYSFTWYKTGASLLTLIDIQTGQVQFQTDINLGINSQQNLNMIFAL</sequence>
<evidence type="ECO:0000256" key="1">
    <source>
        <dbReference type="SAM" id="SignalP"/>
    </source>
</evidence>
<name>A0A6B2L247_9EUKA</name>
<feature type="signal peptide" evidence="1">
    <location>
        <begin position="1"/>
        <end position="19"/>
    </location>
</feature>
<reference evidence="2" key="1">
    <citation type="journal article" date="2020" name="J. Eukaryot. Microbiol.">
        <title>De novo Sequencing, Assembly and Annotation of the Transcriptome for the Free-Living Testate Amoeba Arcella intermedia.</title>
        <authorList>
            <person name="Ribeiro G.M."/>
            <person name="Porfirio-Sousa A.L."/>
            <person name="Maurer-Alcala X.X."/>
            <person name="Katz L.A."/>
            <person name="Lahr D.J.G."/>
        </authorList>
    </citation>
    <scope>NUCLEOTIDE SEQUENCE</scope>
</reference>
<evidence type="ECO:0000313" key="2">
    <source>
        <dbReference type="EMBL" id="NDV31084.1"/>
    </source>
</evidence>
<feature type="chain" id="PRO_5025430804" evidence="1">
    <location>
        <begin position="20"/>
        <end position="501"/>
    </location>
</feature>
<dbReference type="PANTHER" id="PTHR37916:SF2">
    <property type="entry name" value="CHITIN-BINDING TYPE-4 DOMAIN-CONTAINING PROTEIN"/>
    <property type="match status" value="1"/>
</dbReference>
<proteinExistence type="predicted"/>
<dbReference type="PANTHER" id="PTHR37916">
    <property type="entry name" value="CHITIN-BINDING TYPE-4 DOMAIN-CONTAINING PROTEIN"/>
    <property type="match status" value="1"/>
</dbReference>
<dbReference type="EMBL" id="GIBP01002115">
    <property type="protein sequence ID" value="NDV31084.1"/>
    <property type="molecule type" value="Transcribed_RNA"/>
</dbReference>
<accession>A0A6B2L247</accession>
<organism evidence="2">
    <name type="scientific">Arcella intermedia</name>
    <dbReference type="NCBI Taxonomy" id="1963864"/>
    <lineage>
        <taxon>Eukaryota</taxon>
        <taxon>Amoebozoa</taxon>
        <taxon>Tubulinea</taxon>
        <taxon>Elardia</taxon>
        <taxon>Arcellinida</taxon>
        <taxon>Sphaerothecina</taxon>
        <taxon>Arcellidae</taxon>
        <taxon>Arcella</taxon>
    </lineage>
</organism>
<protein>
    <submittedName>
        <fullName evidence="2">Uncharacterized protein</fullName>
    </submittedName>
</protein>
<dbReference type="AlphaFoldDB" id="A0A6B2L247"/>